<dbReference type="RefSeq" id="WP_353718344.1">
    <property type="nucleotide sequence ID" value="NZ_CP159289.1"/>
</dbReference>
<feature type="transmembrane region" description="Helical" evidence="7">
    <location>
        <begin position="82"/>
        <end position="99"/>
    </location>
</feature>
<evidence type="ECO:0000256" key="2">
    <source>
        <dbReference type="ARBA" id="ARBA00006679"/>
    </source>
</evidence>
<dbReference type="GO" id="GO:0005886">
    <property type="term" value="C:plasma membrane"/>
    <property type="evidence" value="ECO:0007669"/>
    <property type="project" value="UniProtKB-SubCell"/>
</dbReference>
<evidence type="ECO:0000256" key="1">
    <source>
        <dbReference type="ARBA" id="ARBA00004651"/>
    </source>
</evidence>
<evidence type="ECO:0000256" key="4">
    <source>
        <dbReference type="ARBA" id="ARBA00022692"/>
    </source>
</evidence>
<comment type="subcellular location">
    <subcellularLocation>
        <location evidence="1">Cell membrane</location>
        <topology evidence="1">Multi-pass membrane protein</topology>
    </subcellularLocation>
</comment>
<dbReference type="Pfam" id="PF07681">
    <property type="entry name" value="DoxX"/>
    <property type="match status" value="1"/>
</dbReference>
<sequence length="151" mass="16664">MFANTLKPDLNWGALFLRLFLALVLFPHGAQKMLGWFNGFGFEGSMQYFTGQRGLPWIIGFLVIVIEFFGPLALILGVAVRLSAAAIAVVMTGIIVTTFHDHFFMDWFGNQHVEGMEFFLLAIGMAITLVFTGGGAYAVDRLRERQASPAA</sequence>
<dbReference type="PANTHER" id="PTHR33452">
    <property type="entry name" value="OXIDOREDUCTASE CATD-RELATED"/>
    <property type="match status" value="1"/>
</dbReference>
<proteinExistence type="inferred from homology"/>
<dbReference type="InterPro" id="IPR032808">
    <property type="entry name" value="DoxX"/>
</dbReference>
<name>A0AAU8FH29_9BACT</name>
<keyword evidence="3" id="KW-1003">Cell membrane</keyword>
<keyword evidence="5 7" id="KW-1133">Transmembrane helix</keyword>
<comment type="similarity">
    <text evidence="2">Belongs to the DoxX family.</text>
</comment>
<evidence type="ECO:0000313" key="8">
    <source>
        <dbReference type="EMBL" id="XCH23018.1"/>
    </source>
</evidence>
<dbReference type="AlphaFoldDB" id="A0AAU8FH29"/>
<gene>
    <name evidence="8" type="ORF">ABV298_22165</name>
</gene>
<feature type="transmembrane region" description="Helical" evidence="7">
    <location>
        <begin position="54"/>
        <end position="75"/>
    </location>
</feature>
<dbReference type="InterPro" id="IPR051907">
    <property type="entry name" value="DoxX-like_oxidoreductase"/>
</dbReference>
<evidence type="ECO:0000256" key="5">
    <source>
        <dbReference type="ARBA" id="ARBA00022989"/>
    </source>
</evidence>
<reference evidence="8" key="1">
    <citation type="submission" date="2024-06" db="EMBL/GenBank/DDBJ databases">
        <title>Sequencing and assembly of the genome of Dyadobacter sp. strain 676, a symbiont of Cyamopsis tetragonoloba.</title>
        <authorList>
            <person name="Guro P."/>
            <person name="Sazanova A."/>
            <person name="Kuznetsova I."/>
            <person name="Belimov A."/>
            <person name="Safronova V."/>
        </authorList>
    </citation>
    <scope>NUCLEOTIDE SEQUENCE</scope>
    <source>
        <strain evidence="8">676</strain>
    </source>
</reference>
<keyword evidence="6 7" id="KW-0472">Membrane</keyword>
<organism evidence="8">
    <name type="scientific">Dyadobacter sp. 676</name>
    <dbReference type="NCBI Taxonomy" id="3088362"/>
    <lineage>
        <taxon>Bacteria</taxon>
        <taxon>Pseudomonadati</taxon>
        <taxon>Bacteroidota</taxon>
        <taxon>Cytophagia</taxon>
        <taxon>Cytophagales</taxon>
        <taxon>Spirosomataceae</taxon>
        <taxon>Dyadobacter</taxon>
    </lineage>
</organism>
<evidence type="ECO:0000256" key="7">
    <source>
        <dbReference type="SAM" id="Phobius"/>
    </source>
</evidence>
<evidence type="ECO:0000256" key="3">
    <source>
        <dbReference type="ARBA" id="ARBA00022475"/>
    </source>
</evidence>
<feature type="transmembrane region" description="Helical" evidence="7">
    <location>
        <begin position="119"/>
        <end position="139"/>
    </location>
</feature>
<dbReference type="PANTHER" id="PTHR33452:SF1">
    <property type="entry name" value="INNER MEMBRANE PROTEIN YPHA-RELATED"/>
    <property type="match status" value="1"/>
</dbReference>
<dbReference type="EMBL" id="CP159289">
    <property type="protein sequence ID" value="XCH23018.1"/>
    <property type="molecule type" value="Genomic_DNA"/>
</dbReference>
<evidence type="ECO:0000256" key="6">
    <source>
        <dbReference type="ARBA" id="ARBA00023136"/>
    </source>
</evidence>
<keyword evidence="4 7" id="KW-0812">Transmembrane</keyword>
<protein>
    <submittedName>
        <fullName evidence="8">DoxX family protein</fullName>
    </submittedName>
</protein>
<accession>A0AAU8FH29</accession>